<dbReference type="EMBL" id="MK503923">
    <property type="protein sequence ID" value="QED40028.1"/>
    <property type="molecule type" value="Genomic_DNA"/>
</dbReference>
<organism evidence="3">
    <name type="scientific">Spodoptera frugiperda nuclear polyhedrosis virus</name>
    <name type="common">SfNPV</name>
    <dbReference type="NCBI Taxonomy" id="10455"/>
    <lineage>
        <taxon>Viruses</taxon>
        <taxon>Viruses incertae sedis</taxon>
        <taxon>Naldaviricetes</taxon>
        <taxon>Lefavirales</taxon>
        <taxon>Baculoviridae</taxon>
        <taxon>Alphabaculovirus</taxon>
        <taxon>Alphabaculovirus spofrugiperdae</taxon>
    </lineage>
</organism>
<evidence type="ECO:0000313" key="3">
    <source>
        <dbReference type="EMBL" id="QED40028.1"/>
    </source>
</evidence>
<keyword evidence="1" id="KW-0472">Membrane</keyword>
<dbReference type="Gene3D" id="2.70.98.100">
    <property type="entry name" value="Baculovirus E66 occlusion-derived virus envelope protein, domain 2"/>
    <property type="match status" value="1"/>
</dbReference>
<dbReference type="Pfam" id="PF04850">
    <property type="entry name" value="Baculo_E66"/>
    <property type="match status" value="1"/>
</dbReference>
<reference evidence="3" key="1">
    <citation type="submission" date="2019-02" db="EMBL/GenBank/DDBJ databases">
        <title>Genetic diversity of Spodoptera frugiperda multiple nucleopolyhedovirus and pathogenicity against corn- and rice-strain S. frugiperda larvae.</title>
        <authorList>
            <person name="Harrison R.L."/>
            <person name="Rowley D.L."/>
            <person name="Popham H.J."/>
        </authorList>
    </citation>
    <scope>NUCLEOTIDE SEQUENCE</scope>
    <source>
        <strain evidence="3">IIBBL BCIPV 281</strain>
    </source>
</reference>
<accession>A0A7G3W7H1</accession>
<dbReference type="InterPro" id="IPR043082">
    <property type="entry name" value="Baculo_ODV-E66_core"/>
</dbReference>
<name>A0A7G3W7H1_NPVSF</name>
<dbReference type="InterPro" id="IPR008929">
    <property type="entry name" value="Chondroitin_lyas"/>
</dbReference>
<feature type="transmembrane region" description="Helical" evidence="1">
    <location>
        <begin position="6"/>
        <end position="25"/>
    </location>
</feature>
<evidence type="ECO:0000256" key="1">
    <source>
        <dbReference type="SAM" id="Phobius"/>
    </source>
</evidence>
<dbReference type="Gene3D" id="1.50.10.100">
    <property type="entry name" value="Chondroitin AC/alginate lyase"/>
    <property type="match status" value="1"/>
</dbReference>
<sequence length="709" mass="82001">MSNAVWFIVSVVVIILVIVVVLYYYNSSNSNSGSNNNNASRPIDDYIDNEIDNFNHEVNLYTFEDFYRSTLWKTKDLRTDYNETDILFEFVEDDYDIDIFKSLKPFENAKDFAQLLRSLNAHAIYMNAAAATVNFDETNNVVATRLARALKIIANKLPTPTPYKHLPWNFDEMYWNLFSISLTECAMLLSITLRPYVDVSKVAVKIIDNYITEPNMSLGWRRNIGFSTRMCLPYIYAQLCKGVELSEIKSQPLVMNVLEDVQNYVHNEGSGIRFDFINYVDANVRNYSFLIENYYTFQYYNFLFGPNFVVVQNVDHSLHMVGSNSGRIHPALLYKNGVHVMPVISKIMYYKPGVYAADFSKVVTVRNEYYFSSLVAPVNNVAYYQANYDFRTHALLWSMTKRIWNDNEKDDEMPTYIDAGVILLENDVVKLPENDVLISPNTTMSFLPNPGFTAIVNLDDCAAVMSFSKFDALNLEFYSYTLFYKTGMLQLYDQIKAVNSTNRDARCVVLKLNHNQKNKFAIIEKNNVYKNSQLYTVQHHNIENYKQLPPFEPGSINNNNNNYDDDDDNDNDIVFLYQRVPVKDVNEGEGTVCYSMTSTSPDDIASSLKISKENKLKRNFKVVTNDNEIECIFEFPYVLIKNNKTRQVSINNAYQTTKHTHIMYFDEIEHILGQVGMRIVDLKSDLITRTSLAFTFENTLGNQFKFHFV</sequence>
<dbReference type="GO" id="GO:0019031">
    <property type="term" value="C:viral envelope"/>
    <property type="evidence" value="ECO:0007669"/>
    <property type="project" value="InterPro"/>
</dbReference>
<protein>
    <submittedName>
        <fullName evidence="3">ODV-E66B</fullName>
    </submittedName>
</protein>
<keyword evidence="1" id="KW-0812">Transmembrane</keyword>
<dbReference type="SUPFAM" id="SSF48230">
    <property type="entry name" value="Chondroitin AC/alginate lyase"/>
    <property type="match status" value="1"/>
</dbReference>
<organismHost>
    <name type="scientific">Lepidoptera</name>
    <name type="common">moths &amp; butterflies</name>
    <dbReference type="NCBI Taxonomy" id="7088"/>
</organismHost>
<feature type="domain" description="Baculovirus ODV-E66 C-terminal" evidence="2">
    <location>
        <begin position="315"/>
        <end position="653"/>
    </location>
</feature>
<evidence type="ECO:0000259" key="2">
    <source>
        <dbReference type="Pfam" id="PF04850"/>
    </source>
</evidence>
<proteinExistence type="predicted"/>
<keyword evidence="1" id="KW-1133">Transmembrane helix</keyword>
<dbReference type="InterPro" id="IPR006934">
    <property type="entry name" value="ODV-E66_C_baculovirus"/>
</dbReference>